<dbReference type="AlphaFoldDB" id="A0A6C0KAL4"/>
<dbReference type="EMBL" id="MN740824">
    <property type="protein sequence ID" value="QHU13747.1"/>
    <property type="molecule type" value="Genomic_DNA"/>
</dbReference>
<name>A0A6C0KAL4_9ZZZZ</name>
<evidence type="ECO:0000313" key="2">
    <source>
        <dbReference type="EMBL" id="QHU13747.1"/>
    </source>
</evidence>
<protein>
    <submittedName>
        <fullName evidence="2">Uncharacterized protein</fullName>
    </submittedName>
</protein>
<sequence length="354" mass="41443">MTDAKKESHRISQQKYRDKNQIKLNASRKKNRVDNKAISNIKNKIPDIEVLKAIKPVKQLPTQKTEPKQPQTKEKYIAYIKAFYKEYTGEILPDDAEIIKKINEKPYKSQITAKIFKPILVNNYDKILVKYFKTIHILFSIFRGIRGMTDEEKRLYPIVQLSKAIYQKERSNIEELKEGAVSKINFEETEVYKNAELLPNNEDKILYCFTMLLHRRLFDLQHTIKIDAAAEAADQPSLTDINYILGDKWYINKTKNKVKIVLDLSPSLMELVSKVENNKYVLGRLVDKSTLTSRFNKITMKIYNMIYTPNNIRHIYITQINNNDNATFKELKDEALKAGHTLAEQQKYIYKIAE</sequence>
<reference evidence="2" key="1">
    <citation type="journal article" date="2020" name="Nature">
        <title>Giant virus diversity and host interactions through global metagenomics.</title>
        <authorList>
            <person name="Schulz F."/>
            <person name="Roux S."/>
            <person name="Paez-Espino D."/>
            <person name="Jungbluth S."/>
            <person name="Walsh D.A."/>
            <person name="Denef V.J."/>
            <person name="McMahon K.D."/>
            <person name="Konstantinidis K.T."/>
            <person name="Eloe-Fadrosh E.A."/>
            <person name="Kyrpides N.C."/>
            <person name="Woyke T."/>
        </authorList>
    </citation>
    <scope>NUCLEOTIDE SEQUENCE</scope>
    <source>
        <strain evidence="2">GVMAG-S-1101178-73</strain>
    </source>
</reference>
<proteinExistence type="predicted"/>
<organism evidence="2">
    <name type="scientific">viral metagenome</name>
    <dbReference type="NCBI Taxonomy" id="1070528"/>
    <lineage>
        <taxon>unclassified sequences</taxon>
        <taxon>metagenomes</taxon>
        <taxon>organismal metagenomes</taxon>
    </lineage>
</organism>
<feature type="compositionally biased region" description="Basic and acidic residues" evidence="1">
    <location>
        <begin position="1"/>
        <end position="21"/>
    </location>
</feature>
<accession>A0A6C0KAL4</accession>
<evidence type="ECO:0000256" key="1">
    <source>
        <dbReference type="SAM" id="MobiDB-lite"/>
    </source>
</evidence>
<feature type="region of interest" description="Disordered" evidence="1">
    <location>
        <begin position="1"/>
        <end position="29"/>
    </location>
</feature>